<dbReference type="PANTHER" id="PTHR34314:SF6">
    <property type="entry name" value="DUF3782 DOMAIN-CONTAINING PROTEIN"/>
    <property type="match status" value="1"/>
</dbReference>
<dbReference type="PANTHER" id="PTHR34314">
    <property type="entry name" value="CRENARCHAEAL PROTEIN, PUTATIVE-RELATED"/>
    <property type="match status" value="1"/>
</dbReference>
<evidence type="ECO:0000313" key="4">
    <source>
        <dbReference type="Proteomes" id="UP000277582"/>
    </source>
</evidence>
<evidence type="ECO:0000259" key="2">
    <source>
        <dbReference type="Pfam" id="PF26618"/>
    </source>
</evidence>
<dbReference type="OrthoDB" id="372256at2157"/>
<evidence type="ECO:0000256" key="1">
    <source>
        <dbReference type="SAM" id="Coils"/>
    </source>
</evidence>
<dbReference type="Gene3D" id="1.20.5.340">
    <property type="match status" value="1"/>
</dbReference>
<dbReference type="EMBL" id="RCOS01000129">
    <property type="protein sequence ID" value="RSN73108.1"/>
    <property type="molecule type" value="Genomic_DNA"/>
</dbReference>
<comment type="caution">
    <text evidence="3">The sequence shown here is derived from an EMBL/GenBank/DDBJ whole genome shotgun (WGS) entry which is preliminary data.</text>
</comment>
<evidence type="ECO:0000313" key="3">
    <source>
        <dbReference type="EMBL" id="RSN73108.1"/>
    </source>
</evidence>
<dbReference type="InterPro" id="IPR058509">
    <property type="entry name" value="DUF8196"/>
</dbReference>
<keyword evidence="4" id="KW-1185">Reference proteome</keyword>
<dbReference type="Proteomes" id="UP000277582">
    <property type="component" value="Unassembled WGS sequence"/>
</dbReference>
<name>A0A3R9R242_9CREN</name>
<protein>
    <recommendedName>
        <fullName evidence="2">DUF8196 domain-containing protein</fullName>
    </recommendedName>
</protein>
<sequence>MSADLKRRFLKMLKEDEMFRHAVMAHLGIEDIRTSLNTLTENVNKLTSNISALTEAQKKLTESLNTLTQRVDSLEQSHIKLTESLNTLTQRVDSLAKEVGSLSSTIGFGLEDIAKVVVPGWLYRHEGIEVELERKIIYVDGEEIDLNLYGEGVKNGKKIVVIGEAKHRIYGDDVKKFHRNSEKARKVIKGEIYKLMFGFLIHPSAEKEAEKRGIRVIASYMR</sequence>
<dbReference type="AlphaFoldDB" id="A0A3R9R242"/>
<feature type="domain" description="DUF8196" evidence="2">
    <location>
        <begin position="117"/>
        <end position="219"/>
    </location>
</feature>
<accession>A0A3R9R242</accession>
<keyword evidence="1" id="KW-0175">Coiled coil</keyword>
<reference evidence="3 4" key="1">
    <citation type="submission" date="2018-10" db="EMBL/GenBank/DDBJ databases">
        <title>Co-occurring genomic capacity for anaerobic methane metabolism and dissimilatory sulfite reduction discovered in the Korarchaeota.</title>
        <authorList>
            <person name="Mckay L.J."/>
            <person name="Dlakic M."/>
            <person name="Fields M.W."/>
            <person name="Delmont T.O."/>
            <person name="Eren A.M."/>
            <person name="Jay Z.J."/>
            <person name="Klingelsmith K.B."/>
            <person name="Rusch D.B."/>
            <person name="Inskeep W.P."/>
        </authorList>
    </citation>
    <scope>NUCLEOTIDE SEQUENCE [LARGE SCALE GENOMIC DNA]</scope>
    <source>
        <strain evidence="3 4">MDKW</strain>
    </source>
</reference>
<feature type="coiled-coil region" evidence="1">
    <location>
        <begin position="29"/>
        <end position="91"/>
    </location>
</feature>
<dbReference type="SUPFAM" id="SSF57997">
    <property type="entry name" value="Tropomyosin"/>
    <property type="match status" value="1"/>
</dbReference>
<dbReference type="Pfam" id="PF26618">
    <property type="entry name" value="DUF8196"/>
    <property type="match status" value="1"/>
</dbReference>
<organism evidence="3 4">
    <name type="scientific">Candidatus Methanodesulfokora washburnensis</name>
    <dbReference type="NCBI Taxonomy" id="2478471"/>
    <lineage>
        <taxon>Archaea</taxon>
        <taxon>Thermoproteota</taxon>
        <taxon>Candidatus Korarchaeia</taxon>
        <taxon>Candidatus Korarchaeia incertae sedis</taxon>
        <taxon>Candidatus Methanodesulfokora</taxon>
    </lineage>
</organism>
<dbReference type="RefSeq" id="WP_125672096.1">
    <property type="nucleotide sequence ID" value="NZ_RCOS01000129.1"/>
</dbReference>
<gene>
    <name evidence="3" type="ORF">D6D85_11475</name>
</gene>
<proteinExistence type="predicted"/>